<protein>
    <submittedName>
        <fullName evidence="5">Uncharacterized protein</fullName>
    </submittedName>
</protein>
<dbReference type="Pfam" id="PF01183">
    <property type="entry name" value="Glyco_hydro_25"/>
    <property type="match status" value="1"/>
</dbReference>
<dbReference type="PANTHER" id="PTHR34135:SF2">
    <property type="entry name" value="LYSOZYME"/>
    <property type="match status" value="1"/>
</dbReference>
<evidence type="ECO:0000256" key="1">
    <source>
        <dbReference type="ARBA" id="ARBA00010646"/>
    </source>
</evidence>
<evidence type="ECO:0000256" key="3">
    <source>
        <dbReference type="ARBA" id="ARBA00023295"/>
    </source>
</evidence>
<dbReference type="EMBL" id="JACBXV010000012">
    <property type="protein sequence ID" value="NYS68292.1"/>
    <property type="molecule type" value="Genomic_DNA"/>
</dbReference>
<dbReference type="RefSeq" id="WP_179899634.1">
    <property type="nucleotide sequence ID" value="NZ_JACBXV010000012.1"/>
</dbReference>
<gene>
    <name evidence="5" type="ORF">HZZ05_01910</name>
</gene>
<dbReference type="InterPro" id="IPR002053">
    <property type="entry name" value="Glyco_hydro_25"/>
</dbReference>
<feature type="coiled-coil region" evidence="4">
    <location>
        <begin position="481"/>
        <end position="508"/>
    </location>
</feature>
<dbReference type="GO" id="GO:0016998">
    <property type="term" value="P:cell wall macromolecule catabolic process"/>
    <property type="evidence" value="ECO:0007669"/>
    <property type="project" value="InterPro"/>
</dbReference>
<dbReference type="Proteomes" id="UP000572528">
    <property type="component" value="Unassembled WGS sequence"/>
</dbReference>
<dbReference type="AlphaFoldDB" id="A0A853EJA6"/>
<evidence type="ECO:0000256" key="4">
    <source>
        <dbReference type="SAM" id="Coils"/>
    </source>
</evidence>
<keyword evidence="4" id="KW-0175">Coiled coil</keyword>
<evidence type="ECO:0000313" key="5">
    <source>
        <dbReference type="EMBL" id="NYS68292.1"/>
    </source>
</evidence>
<organism evidence="5 6">
    <name type="scientific">Actinomyces bowdenii</name>
    <dbReference type="NCBI Taxonomy" id="131109"/>
    <lineage>
        <taxon>Bacteria</taxon>
        <taxon>Bacillati</taxon>
        <taxon>Actinomycetota</taxon>
        <taxon>Actinomycetes</taxon>
        <taxon>Actinomycetales</taxon>
        <taxon>Actinomycetaceae</taxon>
        <taxon>Actinomyces</taxon>
    </lineage>
</organism>
<evidence type="ECO:0000256" key="2">
    <source>
        <dbReference type="ARBA" id="ARBA00022801"/>
    </source>
</evidence>
<keyword evidence="3" id="KW-0326">Glycosidase</keyword>
<dbReference type="GO" id="GO:0016052">
    <property type="term" value="P:carbohydrate catabolic process"/>
    <property type="evidence" value="ECO:0007669"/>
    <property type="project" value="TreeGrafter"/>
</dbReference>
<dbReference type="GO" id="GO:0009253">
    <property type="term" value="P:peptidoglycan catabolic process"/>
    <property type="evidence" value="ECO:0007669"/>
    <property type="project" value="InterPro"/>
</dbReference>
<dbReference type="InterPro" id="IPR018077">
    <property type="entry name" value="Glyco_hydro_fam25_subgr"/>
</dbReference>
<accession>A0A853EJA6</accession>
<dbReference type="SMART" id="SM00641">
    <property type="entry name" value="Glyco_25"/>
    <property type="match status" value="1"/>
</dbReference>
<dbReference type="GO" id="GO:0003796">
    <property type="term" value="F:lysozyme activity"/>
    <property type="evidence" value="ECO:0007669"/>
    <property type="project" value="InterPro"/>
</dbReference>
<evidence type="ECO:0000313" key="6">
    <source>
        <dbReference type="Proteomes" id="UP000572528"/>
    </source>
</evidence>
<sequence>MTNPVAEYAAAQAAYLCRTKEHGGVGYSQPNRWSAYDNCDWAGWLLAPGETDCSALSGGSYNHAFHEVLAEAARPEMFPRSLWTGSMKAECLTRGFEDIGDSWTGNAPGSGFDVGDLLLLEPGHVAVCVRDTPGGRFDPQDPMLAEAWIDRVGDIMGAAGDDGSPADDTEGETRLIRYSDHPYTRAAKWSTCLRYTGATASAPAAPGASQVEPAALLTWGVDISMHQAVGAVPDEAQCVIIKATEGAGYEDPQWRAHAQKAWDEGKLIGFYHFARPDLGNSAEEEAAWFLSVVREWIGYAVLVLDWEREPLGDVGWARRFLDTVWHGSPTRPWIYMDRSTASGHAWEPVSEHYPLWLATPDGRAWDDRSRPHPGRGWQLIGVQYSWEPIDKNTFYFPPPAWAAAVKGRDWPTTTIDTEEQELMAIKDEIIGTWLSPIWDKAVEIKTEVLDLKARLDVIEDVLHRGSRLKDGVWRPGILQTAIENQRRINALAEDVAELKARAGEKEAK</sequence>
<reference evidence="5 6" key="1">
    <citation type="submission" date="2020-07" db="EMBL/GenBank/DDBJ databases">
        <title>MOT database genomes.</title>
        <authorList>
            <person name="Joseph S."/>
            <person name="Aduse-Opoku J."/>
            <person name="Hashim A."/>
            <person name="Wade W."/>
            <person name="Curtis M."/>
        </authorList>
    </citation>
    <scope>NUCLEOTIDE SEQUENCE [LARGE SCALE GENOMIC DNA]</scope>
    <source>
        <strain evidence="5 6">WMus004</strain>
    </source>
</reference>
<comment type="similarity">
    <text evidence="1">Belongs to the glycosyl hydrolase 25 family.</text>
</comment>
<proteinExistence type="inferred from homology"/>
<name>A0A853EJA6_9ACTO</name>
<dbReference type="SUPFAM" id="SSF51445">
    <property type="entry name" value="(Trans)glycosidases"/>
    <property type="match status" value="1"/>
</dbReference>
<dbReference type="Gene3D" id="3.20.20.80">
    <property type="entry name" value="Glycosidases"/>
    <property type="match status" value="1"/>
</dbReference>
<dbReference type="PANTHER" id="PTHR34135">
    <property type="entry name" value="LYSOZYME"/>
    <property type="match status" value="1"/>
</dbReference>
<dbReference type="PROSITE" id="PS51904">
    <property type="entry name" value="GLYCOSYL_HYDROL_F25_2"/>
    <property type="match status" value="1"/>
</dbReference>
<keyword evidence="2" id="KW-0378">Hydrolase</keyword>
<comment type="caution">
    <text evidence="5">The sequence shown here is derived from an EMBL/GenBank/DDBJ whole genome shotgun (WGS) entry which is preliminary data.</text>
</comment>
<dbReference type="InterPro" id="IPR017853">
    <property type="entry name" value="GH"/>
</dbReference>